<evidence type="ECO:0000313" key="4">
    <source>
        <dbReference type="RefSeq" id="XP_070854482.1"/>
    </source>
</evidence>
<keyword evidence="2" id="KW-0732">Signal</keyword>
<name>A0ABM4TWY9_DROSZ</name>
<feature type="compositionally biased region" description="Polar residues" evidence="1">
    <location>
        <begin position="146"/>
        <end position="155"/>
    </location>
</feature>
<accession>A0ABM4TWY9</accession>
<evidence type="ECO:0000256" key="2">
    <source>
        <dbReference type="SAM" id="SignalP"/>
    </source>
</evidence>
<dbReference type="RefSeq" id="XP_070854482.1">
    <property type="nucleotide sequence ID" value="XM_070998381.1"/>
</dbReference>
<feature type="region of interest" description="Disordered" evidence="1">
    <location>
        <begin position="347"/>
        <end position="367"/>
    </location>
</feature>
<gene>
    <name evidence="4 5 6 7" type="primary">LOC139354117</name>
</gene>
<feature type="region of interest" description="Disordered" evidence="1">
    <location>
        <begin position="627"/>
        <end position="650"/>
    </location>
</feature>
<dbReference type="RefSeq" id="XP_070854484.1">
    <property type="nucleotide sequence ID" value="XM_070998383.1"/>
</dbReference>
<feature type="signal peptide" evidence="2">
    <location>
        <begin position="1"/>
        <end position="28"/>
    </location>
</feature>
<feature type="chain" id="PRO_5045027427" evidence="2">
    <location>
        <begin position="29"/>
        <end position="650"/>
    </location>
</feature>
<evidence type="ECO:0000313" key="5">
    <source>
        <dbReference type="RefSeq" id="XP_070854483.1"/>
    </source>
</evidence>
<feature type="region of interest" description="Disordered" evidence="1">
    <location>
        <begin position="538"/>
        <end position="612"/>
    </location>
</feature>
<protein>
    <submittedName>
        <fullName evidence="4 5">Uncharacterized protein isoform X1</fullName>
    </submittedName>
</protein>
<reference evidence="3 4" key="1">
    <citation type="submission" date="2025-05" db="UniProtKB">
        <authorList>
            <consortium name="RefSeq"/>
        </authorList>
    </citation>
    <scope>IDENTIFICATION</scope>
</reference>
<keyword evidence="3" id="KW-1185">Reference proteome</keyword>
<dbReference type="RefSeq" id="XP_070854483.1">
    <property type="nucleotide sequence ID" value="XM_070998382.1"/>
</dbReference>
<dbReference type="Proteomes" id="UP001652628">
    <property type="component" value="Chromosome 2"/>
</dbReference>
<evidence type="ECO:0000256" key="1">
    <source>
        <dbReference type="SAM" id="MobiDB-lite"/>
    </source>
</evidence>
<evidence type="ECO:0000313" key="3">
    <source>
        <dbReference type="Proteomes" id="UP001652628"/>
    </source>
</evidence>
<dbReference type="RefSeq" id="XP_070854485.1">
    <property type="nucleotide sequence ID" value="XM_070998384.1"/>
</dbReference>
<organism evidence="3 5">
    <name type="scientific">Drosophila suzukii</name>
    <name type="common">Spotted-wing drosophila fruit fly</name>
    <dbReference type="NCBI Taxonomy" id="28584"/>
    <lineage>
        <taxon>Eukaryota</taxon>
        <taxon>Metazoa</taxon>
        <taxon>Ecdysozoa</taxon>
        <taxon>Arthropoda</taxon>
        <taxon>Hexapoda</taxon>
        <taxon>Insecta</taxon>
        <taxon>Pterygota</taxon>
        <taxon>Neoptera</taxon>
        <taxon>Endopterygota</taxon>
        <taxon>Diptera</taxon>
        <taxon>Brachycera</taxon>
        <taxon>Muscomorpha</taxon>
        <taxon>Ephydroidea</taxon>
        <taxon>Drosophilidae</taxon>
        <taxon>Drosophila</taxon>
        <taxon>Sophophora</taxon>
    </lineage>
</organism>
<feature type="compositionally biased region" description="Polar residues" evidence="1">
    <location>
        <begin position="559"/>
        <end position="573"/>
    </location>
</feature>
<evidence type="ECO:0000313" key="7">
    <source>
        <dbReference type="RefSeq" id="XP_070854485.1"/>
    </source>
</evidence>
<sequence>MGTYPQTLKLMFLSCLAIALLVPPGATGVGQEDIPISVGLLHRSKRSMTTICVKITPGGLKNEPYYMCRDDNFGGENGQQNCVEVRNQGGQGEPFYMCRGPNPGLSPAINSHYAIQHDSVHNFPSVPAFEVGSTPQQAVSEDHFQQEQPAGSTSYQKKPHHPPLPQQQQPHAHYRFYGNHLAAPSSAPSAPSYGLPTFSQPIVDSPPAASPGISTGPGAAATTHSHSSAEPTRSSNHPNNKEMVGHQFNCKSDVLAVPTLRFQQDELNQELCRPENQPYPEDQLMWVSLSHTQGPENDPVMKAFYRSFTSAEAMAPADNKPASVPLEPISKMASGYSAFDSQYPGASARETLSSPPSTYSQVKLSPAPNQHCSGHSASVPPFQCLTQRNVGLSLKTSCPNFQPVIITMPCYGQRQPTPYVAMPRTPPGTVRSQTKAIPFGLDKGPVVSPFGGGFGLGTQFGSLFGMNPQTGTQEYDMEHQVGGPFGIGRQFGMGLNPFGPFGATNPFNPFNRILGAPASNVPAPNLFQQVLKFKQSDEISSTTEAAPHSKAYTERSEKLNYSNSTPTPFTSEHPNPVFGTHQESSEDEDSHEDKKAVTTSIPASEAVDSAPEISDILSKAASLLKPDKRKRLNNRSIGRVSQSHKYLQQL</sequence>
<feature type="region of interest" description="Disordered" evidence="1">
    <location>
        <begin position="181"/>
        <end position="243"/>
    </location>
</feature>
<feature type="compositionally biased region" description="Low complexity" evidence="1">
    <location>
        <begin position="219"/>
        <end position="229"/>
    </location>
</feature>
<evidence type="ECO:0000313" key="6">
    <source>
        <dbReference type="RefSeq" id="XP_070854484.1"/>
    </source>
</evidence>
<feature type="compositionally biased region" description="Low complexity" evidence="1">
    <location>
        <begin position="182"/>
        <end position="192"/>
    </location>
</feature>
<feature type="compositionally biased region" description="Polar residues" evidence="1">
    <location>
        <begin position="634"/>
        <end position="650"/>
    </location>
</feature>
<dbReference type="GeneID" id="139354117"/>
<feature type="compositionally biased region" description="Polar residues" evidence="1">
    <location>
        <begin position="350"/>
        <end position="367"/>
    </location>
</feature>
<feature type="region of interest" description="Disordered" evidence="1">
    <location>
        <begin position="126"/>
        <end position="169"/>
    </location>
</feature>
<proteinExistence type="predicted"/>